<evidence type="ECO:0000313" key="3">
    <source>
        <dbReference type="Proteomes" id="UP000762676"/>
    </source>
</evidence>
<reference evidence="2 3" key="1">
    <citation type="journal article" date="2021" name="Elife">
        <title>Chloroplast acquisition without the gene transfer in kleptoplastic sea slugs, Plakobranchus ocellatus.</title>
        <authorList>
            <person name="Maeda T."/>
            <person name="Takahashi S."/>
            <person name="Yoshida T."/>
            <person name="Shimamura S."/>
            <person name="Takaki Y."/>
            <person name="Nagai Y."/>
            <person name="Toyoda A."/>
            <person name="Suzuki Y."/>
            <person name="Arimoto A."/>
            <person name="Ishii H."/>
            <person name="Satoh N."/>
            <person name="Nishiyama T."/>
            <person name="Hasebe M."/>
            <person name="Maruyama T."/>
            <person name="Minagawa J."/>
            <person name="Obokata J."/>
            <person name="Shigenobu S."/>
        </authorList>
    </citation>
    <scope>NUCLEOTIDE SEQUENCE [LARGE SCALE GENOMIC DNA]</scope>
</reference>
<accession>A0AAV4FGZ9</accession>
<protein>
    <submittedName>
        <fullName evidence="2">Normal mucosa of esophagus-specific gene 1 protein</fullName>
    </submittedName>
</protein>
<gene>
    <name evidence="2" type="ORF">ElyMa_003832000</name>
</gene>
<dbReference type="InterPro" id="IPR010530">
    <property type="entry name" value="B12D"/>
</dbReference>
<keyword evidence="1" id="KW-0472">Membrane</keyword>
<evidence type="ECO:0000313" key="2">
    <source>
        <dbReference type="EMBL" id="GFR72150.1"/>
    </source>
</evidence>
<dbReference type="PROSITE" id="PS51257">
    <property type="entry name" value="PROKAR_LIPOPROTEIN"/>
    <property type="match status" value="1"/>
</dbReference>
<keyword evidence="3" id="KW-1185">Reference proteome</keyword>
<dbReference type="Pfam" id="PF06522">
    <property type="entry name" value="B12D"/>
    <property type="match status" value="1"/>
</dbReference>
<dbReference type="EMBL" id="BMAT01007819">
    <property type="protein sequence ID" value="GFR72150.1"/>
    <property type="molecule type" value="Genomic_DNA"/>
</dbReference>
<keyword evidence="1" id="KW-0812">Transmembrane</keyword>
<evidence type="ECO:0000256" key="1">
    <source>
        <dbReference type="SAM" id="Phobius"/>
    </source>
</evidence>
<comment type="caution">
    <text evidence="2">The sequence shown here is derived from an EMBL/GenBank/DDBJ whole genome shotgun (WGS) entry which is preliminary data.</text>
</comment>
<sequence length="97" mass="10709">MASPSLKTFGFGLRALKKYPELVPLVSIISTACFGCCSFMAYSLATKPDVRVIKSKGPAFEDVGPLEMRKLLNLNTAKYQIFPEVEALRKEIGSYKS</sequence>
<feature type="transmembrane region" description="Helical" evidence="1">
    <location>
        <begin position="22"/>
        <end position="45"/>
    </location>
</feature>
<proteinExistence type="predicted"/>
<name>A0AAV4FGZ9_9GAST</name>
<keyword evidence="1" id="KW-1133">Transmembrane helix</keyword>
<dbReference type="Proteomes" id="UP000762676">
    <property type="component" value="Unassembled WGS sequence"/>
</dbReference>
<dbReference type="AlphaFoldDB" id="A0AAV4FGZ9"/>
<organism evidence="2 3">
    <name type="scientific">Elysia marginata</name>
    <dbReference type="NCBI Taxonomy" id="1093978"/>
    <lineage>
        <taxon>Eukaryota</taxon>
        <taxon>Metazoa</taxon>
        <taxon>Spiralia</taxon>
        <taxon>Lophotrochozoa</taxon>
        <taxon>Mollusca</taxon>
        <taxon>Gastropoda</taxon>
        <taxon>Heterobranchia</taxon>
        <taxon>Euthyneura</taxon>
        <taxon>Panpulmonata</taxon>
        <taxon>Sacoglossa</taxon>
        <taxon>Placobranchoidea</taxon>
        <taxon>Plakobranchidae</taxon>
        <taxon>Elysia</taxon>
    </lineage>
</organism>